<keyword evidence="1" id="KW-0880">Kelch repeat</keyword>
<proteinExistence type="predicted"/>
<organism evidence="3 4">
    <name type="scientific">Polarella glacialis</name>
    <name type="common">Dinoflagellate</name>
    <dbReference type="NCBI Taxonomy" id="89957"/>
    <lineage>
        <taxon>Eukaryota</taxon>
        <taxon>Sar</taxon>
        <taxon>Alveolata</taxon>
        <taxon>Dinophyceae</taxon>
        <taxon>Suessiales</taxon>
        <taxon>Suessiaceae</taxon>
        <taxon>Polarella</taxon>
    </lineage>
</organism>
<dbReference type="AlphaFoldDB" id="A0A813F5I0"/>
<evidence type="ECO:0000256" key="2">
    <source>
        <dbReference type="ARBA" id="ARBA00022737"/>
    </source>
</evidence>
<dbReference type="OrthoDB" id="191037at2759"/>
<reference evidence="3" key="1">
    <citation type="submission" date="2021-02" db="EMBL/GenBank/DDBJ databases">
        <authorList>
            <person name="Dougan E. K."/>
            <person name="Rhodes N."/>
            <person name="Thang M."/>
            <person name="Chan C."/>
        </authorList>
    </citation>
    <scope>NUCLEOTIDE SEQUENCE</scope>
</reference>
<gene>
    <name evidence="3" type="ORF">PGLA1383_LOCUS24752</name>
</gene>
<dbReference type="PANTHER" id="PTHR46344:SF27">
    <property type="entry name" value="KELCH REPEAT SUPERFAMILY PROTEIN"/>
    <property type="match status" value="1"/>
</dbReference>
<sequence length="228" mass="23556">MTVRRAGCAAAALPDGRLLVAGGYDEKGIVGGVLGSCEVFDPASQVWSRNCAGLRRARWGHGCAELGGLVYAVGGCALIAGSIPREELMETLRTCEVYDPSADTWSPAASLNVARAGARLVAIAGGQLAAVGGCDDVFGRAEMLASVEIFGEGGSWALLDTQLRVPRTTAAAVALDDCRILVVGGAPSLSSAEVYHMPKDSLSLNHDERSIGSSVQICDMAEGRMGCQ</sequence>
<dbReference type="InterPro" id="IPR006652">
    <property type="entry name" value="Kelch_1"/>
</dbReference>
<dbReference type="SUPFAM" id="SSF117281">
    <property type="entry name" value="Kelch motif"/>
    <property type="match status" value="1"/>
</dbReference>
<dbReference type="InterPro" id="IPR015915">
    <property type="entry name" value="Kelch-typ_b-propeller"/>
</dbReference>
<dbReference type="PANTHER" id="PTHR46344">
    <property type="entry name" value="OS02G0202900 PROTEIN"/>
    <property type="match status" value="1"/>
</dbReference>
<accession>A0A813F5I0</accession>
<comment type="caution">
    <text evidence="3">The sequence shown here is derived from an EMBL/GenBank/DDBJ whole genome shotgun (WGS) entry which is preliminary data.</text>
</comment>
<evidence type="ECO:0000313" key="4">
    <source>
        <dbReference type="Proteomes" id="UP000654075"/>
    </source>
</evidence>
<dbReference type="Pfam" id="PF01344">
    <property type="entry name" value="Kelch_1"/>
    <property type="match status" value="2"/>
</dbReference>
<dbReference type="OMA" id="IPREELM"/>
<dbReference type="SMART" id="SM00612">
    <property type="entry name" value="Kelch"/>
    <property type="match status" value="3"/>
</dbReference>
<evidence type="ECO:0000256" key="1">
    <source>
        <dbReference type="ARBA" id="ARBA00022441"/>
    </source>
</evidence>
<dbReference type="EMBL" id="CAJNNV010019834">
    <property type="protein sequence ID" value="CAE8606782.1"/>
    <property type="molecule type" value="Genomic_DNA"/>
</dbReference>
<keyword evidence="4" id="KW-1185">Reference proteome</keyword>
<feature type="non-terminal residue" evidence="3">
    <location>
        <position position="228"/>
    </location>
</feature>
<name>A0A813F5I0_POLGL</name>
<keyword evidence="2" id="KW-0677">Repeat</keyword>
<evidence type="ECO:0000313" key="3">
    <source>
        <dbReference type="EMBL" id="CAE8606782.1"/>
    </source>
</evidence>
<dbReference type="Proteomes" id="UP000654075">
    <property type="component" value="Unassembled WGS sequence"/>
</dbReference>
<dbReference type="Gene3D" id="2.120.10.80">
    <property type="entry name" value="Kelch-type beta propeller"/>
    <property type="match status" value="1"/>
</dbReference>
<protein>
    <submittedName>
        <fullName evidence="3">Uncharacterized protein</fullName>
    </submittedName>
</protein>